<evidence type="ECO:0000256" key="3">
    <source>
        <dbReference type="ARBA" id="ARBA00023015"/>
    </source>
</evidence>
<comment type="similarity">
    <text evidence="5 7">Belongs to the NusG family.</text>
</comment>
<dbReference type="InterPro" id="IPR006645">
    <property type="entry name" value="NGN-like_dom"/>
</dbReference>
<keyword evidence="1 5" id="KW-0806">Transcription termination</keyword>
<dbReference type="SMART" id="SM00739">
    <property type="entry name" value="KOW"/>
    <property type="match status" value="1"/>
</dbReference>
<gene>
    <name evidence="5 10" type="primary">nusG</name>
    <name evidence="10" type="ORF">EAH69_00515</name>
</gene>
<dbReference type="SMART" id="SM00738">
    <property type="entry name" value="NGN"/>
    <property type="match status" value="1"/>
</dbReference>
<feature type="domain" description="KOW" evidence="9">
    <location>
        <begin position="127"/>
        <end position="154"/>
    </location>
</feature>
<dbReference type="InterPro" id="IPR008991">
    <property type="entry name" value="Translation_prot_SH3-like_sf"/>
</dbReference>
<dbReference type="OrthoDB" id="9809075at2"/>
<dbReference type="RefSeq" id="WP_121933248.1">
    <property type="nucleotide sequence ID" value="NZ_RDOJ01000001.1"/>
</dbReference>
<dbReference type="SUPFAM" id="SSF82679">
    <property type="entry name" value="N-utilization substance G protein NusG, N-terminal domain"/>
    <property type="match status" value="1"/>
</dbReference>
<evidence type="ECO:0000256" key="5">
    <source>
        <dbReference type="HAMAP-Rule" id="MF_00948"/>
    </source>
</evidence>
<evidence type="ECO:0000256" key="2">
    <source>
        <dbReference type="ARBA" id="ARBA00022814"/>
    </source>
</evidence>
<evidence type="ECO:0000259" key="9">
    <source>
        <dbReference type="SMART" id="SM00739"/>
    </source>
</evidence>
<accession>A0A3L9MHW3</accession>
<evidence type="ECO:0000256" key="1">
    <source>
        <dbReference type="ARBA" id="ARBA00022472"/>
    </source>
</evidence>
<reference evidence="10 11" key="1">
    <citation type="submission" date="2018-10" db="EMBL/GenBank/DDBJ databases">
        <authorList>
            <person name="Chen X."/>
        </authorList>
    </citation>
    <scope>NUCLEOTIDE SEQUENCE [LARGE SCALE GENOMIC DNA]</scope>
    <source>
        <strain evidence="10 11">YIM 102668</strain>
    </source>
</reference>
<dbReference type="AlphaFoldDB" id="A0A3L9MHW3"/>
<comment type="caution">
    <text evidence="10">The sequence shown here is derived from an EMBL/GenBank/DDBJ whole genome shotgun (WGS) entry which is preliminary data.</text>
</comment>
<feature type="domain" description="NusG-like N-terminal" evidence="8">
    <location>
        <begin position="3"/>
        <end position="113"/>
    </location>
</feature>
<dbReference type="InterPro" id="IPR001062">
    <property type="entry name" value="Transcrpt_antiterm_NusG"/>
</dbReference>
<dbReference type="CDD" id="cd06091">
    <property type="entry name" value="KOW_NusG"/>
    <property type="match status" value="1"/>
</dbReference>
<evidence type="ECO:0000259" key="8">
    <source>
        <dbReference type="SMART" id="SM00738"/>
    </source>
</evidence>
<dbReference type="InterPro" id="IPR047050">
    <property type="entry name" value="NGN"/>
</dbReference>
<dbReference type="CDD" id="cd09891">
    <property type="entry name" value="NGN_Bact_1"/>
    <property type="match status" value="1"/>
</dbReference>
<dbReference type="GO" id="GO:0032784">
    <property type="term" value="P:regulation of DNA-templated transcription elongation"/>
    <property type="evidence" value="ECO:0007669"/>
    <property type="project" value="InterPro"/>
</dbReference>
<dbReference type="SUPFAM" id="SSF50104">
    <property type="entry name" value="Translation proteins SH3-like domain"/>
    <property type="match status" value="1"/>
</dbReference>
<dbReference type="EMBL" id="RDOJ01000001">
    <property type="protein sequence ID" value="RLZ12670.1"/>
    <property type="molecule type" value="Genomic_DNA"/>
</dbReference>
<dbReference type="InterPro" id="IPR005824">
    <property type="entry name" value="KOW"/>
</dbReference>
<dbReference type="InterPro" id="IPR036735">
    <property type="entry name" value="NGN_dom_sf"/>
</dbReference>
<dbReference type="PANTHER" id="PTHR30265">
    <property type="entry name" value="RHO-INTERACTING TRANSCRIPTION TERMINATION FACTOR NUSG"/>
    <property type="match status" value="1"/>
</dbReference>
<dbReference type="Pfam" id="PF00467">
    <property type="entry name" value="KOW"/>
    <property type="match status" value="1"/>
</dbReference>
<organism evidence="10 11">
    <name type="scientific">Faecalibacter macacae</name>
    <dbReference type="NCBI Taxonomy" id="1859289"/>
    <lineage>
        <taxon>Bacteria</taxon>
        <taxon>Pseudomonadati</taxon>
        <taxon>Bacteroidota</taxon>
        <taxon>Flavobacteriia</taxon>
        <taxon>Flavobacteriales</taxon>
        <taxon>Weeksellaceae</taxon>
        <taxon>Faecalibacter</taxon>
    </lineage>
</organism>
<dbReference type="GO" id="GO:0005829">
    <property type="term" value="C:cytosol"/>
    <property type="evidence" value="ECO:0007669"/>
    <property type="project" value="TreeGrafter"/>
</dbReference>
<comment type="function">
    <text evidence="5 7">Participates in transcription elongation, termination and antitermination.</text>
</comment>
<keyword evidence="3 5" id="KW-0805">Transcription regulation</keyword>
<evidence type="ECO:0000256" key="4">
    <source>
        <dbReference type="ARBA" id="ARBA00023163"/>
    </source>
</evidence>
<dbReference type="HAMAP" id="MF_00948">
    <property type="entry name" value="NusG"/>
    <property type="match status" value="1"/>
</dbReference>
<keyword evidence="11" id="KW-1185">Reference proteome</keyword>
<sequence length="182" mass="20682">MSDKKWYVIKTVAGQELKVKDYIEREIQYQNLNDYIGQIVVPMEKVIQTRNGKKYQKEKVHFPGYVMIEAALQGEVPHVIKNISGVISFLSATKGGDPVPMRQSEVNRMLGIADELAVNVDNSYMTQYIIGETVKVIDGAFNGFNGTVEKIIEDKRKLEVMVLIFGRKTPLELNFNQVEKIV</sequence>
<dbReference type="PRINTS" id="PR00338">
    <property type="entry name" value="NUSGTNSCPFCT"/>
</dbReference>
<dbReference type="GO" id="GO:0006354">
    <property type="term" value="P:DNA-templated transcription elongation"/>
    <property type="evidence" value="ECO:0007669"/>
    <property type="project" value="UniProtKB-UniRule"/>
</dbReference>
<evidence type="ECO:0000313" key="10">
    <source>
        <dbReference type="EMBL" id="RLZ12670.1"/>
    </source>
</evidence>
<dbReference type="Gene3D" id="2.30.30.30">
    <property type="match status" value="1"/>
</dbReference>
<keyword evidence="2 5" id="KW-0889">Transcription antitermination</keyword>
<keyword evidence="4 5" id="KW-0804">Transcription</keyword>
<protein>
    <recommendedName>
        <fullName evidence="5 6">Transcription termination/antitermination protein NusG</fullName>
    </recommendedName>
</protein>
<evidence type="ECO:0000256" key="7">
    <source>
        <dbReference type="RuleBase" id="RU000538"/>
    </source>
</evidence>
<dbReference type="GO" id="GO:0031564">
    <property type="term" value="P:transcription antitermination"/>
    <property type="evidence" value="ECO:0007669"/>
    <property type="project" value="UniProtKB-UniRule"/>
</dbReference>
<name>A0A3L9MHW3_9FLAO</name>
<dbReference type="InterPro" id="IPR014722">
    <property type="entry name" value="Rib_uL2_dom2"/>
</dbReference>
<dbReference type="GO" id="GO:0006353">
    <property type="term" value="P:DNA-templated transcription termination"/>
    <property type="evidence" value="ECO:0007669"/>
    <property type="project" value="UniProtKB-UniRule"/>
</dbReference>
<proteinExistence type="inferred from homology"/>
<evidence type="ECO:0000256" key="6">
    <source>
        <dbReference type="NCBIfam" id="TIGR00922"/>
    </source>
</evidence>
<dbReference type="NCBIfam" id="TIGR00922">
    <property type="entry name" value="nusG"/>
    <property type="match status" value="1"/>
</dbReference>
<dbReference type="Pfam" id="PF02357">
    <property type="entry name" value="NusG"/>
    <property type="match status" value="1"/>
</dbReference>
<dbReference type="Proteomes" id="UP000275348">
    <property type="component" value="Unassembled WGS sequence"/>
</dbReference>
<dbReference type="PANTHER" id="PTHR30265:SF2">
    <property type="entry name" value="TRANSCRIPTION TERMINATION_ANTITERMINATION PROTEIN NUSG"/>
    <property type="match status" value="1"/>
</dbReference>
<dbReference type="Gene3D" id="3.30.70.940">
    <property type="entry name" value="NusG, N-terminal domain"/>
    <property type="match status" value="1"/>
</dbReference>
<evidence type="ECO:0000313" key="11">
    <source>
        <dbReference type="Proteomes" id="UP000275348"/>
    </source>
</evidence>
<dbReference type="InterPro" id="IPR043425">
    <property type="entry name" value="NusG-like"/>
</dbReference>